<evidence type="ECO:0000313" key="3">
    <source>
        <dbReference type="Proteomes" id="UP000238655"/>
    </source>
</evidence>
<feature type="chain" id="PRO_5015716380" evidence="1">
    <location>
        <begin position="20"/>
        <end position="470"/>
    </location>
</feature>
<comment type="caution">
    <text evidence="2">The sequence shown here is derived from an EMBL/GenBank/DDBJ whole genome shotgun (WGS) entry which is preliminary data.</text>
</comment>
<sequence length="470" mass="47717">MKRIFAGVAALLVSLIALGQTYQVQNLQVNGSATIPAGAINGTTIGSSAPSSGAFTTLNASGLSSLNSVAISTNGASGPVTDLTGSSVNGVYGNGAGSNLSFYPTVGFNAGDHQRAQGLYRFTTAQDATISETGISINATMNTGFAAAWAQSTAYATGALIDNAGNVYKATTGGTSASSGSGPSGTGSAITDGSVTWAYQCVNQCNAKMPFFVSAVAGPGAGKVWAGDVDLVLNSGWAGGFAPAFEIDMTNNSGSNCATCQNLFISGDAGTNTIQAGISVYTPSATTYQWVNGYQVTGSKSVQNASYYDAAAGTYSYQDTGAHTYGLYLNGVYGTGALWSNQSLTMQYDHARLNLFPASTCNQWRLISNVTSSADGSIVLQHSTDCFASNFTNAVVGNTDGSVQVGKGVQVSNTTYAALPTCNTGTAGYIAHITDASAAITAWHQQVTAGGGTNGAFVTCNGSTWNAFSY</sequence>
<protein>
    <submittedName>
        <fullName evidence="2">Uncharacterized protein</fullName>
    </submittedName>
</protein>
<organism evidence="2 3">
    <name type="scientific">Burkholderia contaminans</name>
    <dbReference type="NCBI Taxonomy" id="488447"/>
    <lineage>
        <taxon>Bacteria</taxon>
        <taxon>Pseudomonadati</taxon>
        <taxon>Pseudomonadota</taxon>
        <taxon>Betaproteobacteria</taxon>
        <taxon>Burkholderiales</taxon>
        <taxon>Burkholderiaceae</taxon>
        <taxon>Burkholderia</taxon>
        <taxon>Burkholderia cepacia complex</taxon>
    </lineage>
</organism>
<dbReference type="RefSeq" id="WP_105749866.1">
    <property type="nucleotide sequence ID" value="NZ_CM009575.1"/>
</dbReference>
<keyword evidence="1" id="KW-0732">Signal</keyword>
<dbReference type="AlphaFoldDB" id="A0A2S5DRQ8"/>
<accession>A0A2S5DRQ8</accession>
<gene>
    <name evidence="2" type="ORF">C3743_15685</name>
</gene>
<name>A0A2S5DRQ8_9BURK</name>
<dbReference type="EMBL" id="PQVP01000002">
    <property type="protein sequence ID" value="POZ81753.1"/>
    <property type="molecule type" value="Genomic_DNA"/>
</dbReference>
<proteinExistence type="predicted"/>
<evidence type="ECO:0000313" key="2">
    <source>
        <dbReference type="EMBL" id="POZ81753.1"/>
    </source>
</evidence>
<dbReference type="Proteomes" id="UP000238655">
    <property type="component" value="Chromosome 1"/>
</dbReference>
<feature type="signal peptide" evidence="1">
    <location>
        <begin position="1"/>
        <end position="19"/>
    </location>
</feature>
<evidence type="ECO:0000256" key="1">
    <source>
        <dbReference type="SAM" id="SignalP"/>
    </source>
</evidence>
<reference evidence="2 3" key="1">
    <citation type="submission" date="2018-01" db="EMBL/GenBank/DDBJ databases">
        <title>Successful Treatment of Persistent Burkholderia cepacia Bacteremia with Ceftazidime-Avibactam.</title>
        <authorList>
            <person name="Tamma P."/>
            <person name="Fan Y."/>
            <person name="Bergman Y."/>
            <person name="Sick-Samuels A."/>
            <person name="Hsu A."/>
            <person name="Timp W."/>
            <person name="Simner P."/>
        </authorList>
    </citation>
    <scope>NUCLEOTIDE SEQUENCE [LARGE SCALE GENOMIC DNA]</scope>
    <source>
        <strain evidence="2 3">170816</strain>
    </source>
</reference>